<evidence type="ECO:0000256" key="3">
    <source>
        <dbReference type="ARBA" id="ARBA00022692"/>
    </source>
</evidence>
<feature type="compositionally biased region" description="Low complexity" evidence="6">
    <location>
        <begin position="42"/>
        <end position="51"/>
    </location>
</feature>
<evidence type="ECO:0000256" key="4">
    <source>
        <dbReference type="ARBA" id="ARBA00022989"/>
    </source>
</evidence>
<evidence type="ECO:0000259" key="8">
    <source>
        <dbReference type="PROSITE" id="PS50850"/>
    </source>
</evidence>
<feature type="compositionally biased region" description="Low complexity" evidence="6">
    <location>
        <begin position="18"/>
        <end position="28"/>
    </location>
</feature>
<dbReference type="OrthoDB" id="2985014at2759"/>
<feature type="transmembrane region" description="Helical" evidence="7">
    <location>
        <begin position="363"/>
        <end position="385"/>
    </location>
</feature>
<feature type="compositionally biased region" description="Basic and acidic residues" evidence="6">
    <location>
        <begin position="29"/>
        <end position="38"/>
    </location>
</feature>
<protein>
    <recommendedName>
        <fullName evidence="8">Major facilitator superfamily (MFS) profile domain-containing protein</fullName>
    </recommendedName>
</protein>
<feature type="transmembrane region" description="Helical" evidence="7">
    <location>
        <begin position="397"/>
        <end position="418"/>
    </location>
</feature>
<dbReference type="KEGG" id="cthr:CTHT_0030700"/>
<dbReference type="FunFam" id="1.20.1250.20:FF:000018">
    <property type="entry name" value="MFS transporter permease"/>
    <property type="match status" value="1"/>
</dbReference>
<dbReference type="FunFam" id="1.20.1250.20:FF:000013">
    <property type="entry name" value="MFS general substrate transporter"/>
    <property type="match status" value="1"/>
</dbReference>
<dbReference type="eggNOG" id="KOG2533">
    <property type="taxonomic scope" value="Eukaryota"/>
</dbReference>
<dbReference type="EMBL" id="GL988041">
    <property type="protein sequence ID" value="EGS21223.1"/>
    <property type="molecule type" value="Genomic_DNA"/>
</dbReference>
<dbReference type="GO" id="GO:0016020">
    <property type="term" value="C:membrane"/>
    <property type="evidence" value="ECO:0007669"/>
    <property type="project" value="UniProtKB-SubCell"/>
</dbReference>
<feature type="transmembrane region" description="Helical" evidence="7">
    <location>
        <begin position="460"/>
        <end position="482"/>
    </location>
</feature>
<evidence type="ECO:0000256" key="2">
    <source>
        <dbReference type="ARBA" id="ARBA00022448"/>
    </source>
</evidence>
<accession>G0S449</accession>
<evidence type="ECO:0000256" key="1">
    <source>
        <dbReference type="ARBA" id="ARBA00004141"/>
    </source>
</evidence>
<dbReference type="GO" id="GO:0022857">
    <property type="term" value="F:transmembrane transporter activity"/>
    <property type="evidence" value="ECO:0007669"/>
    <property type="project" value="InterPro"/>
</dbReference>
<keyword evidence="2" id="KW-0813">Transport</keyword>
<reference evidence="9 10" key="1">
    <citation type="journal article" date="2011" name="Cell">
        <title>Insight into structure and assembly of the nuclear pore complex by utilizing the genome of a eukaryotic thermophile.</title>
        <authorList>
            <person name="Amlacher S."/>
            <person name="Sarges P."/>
            <person name="Flemming D."/>
            <person name="van Noort V."/>
            <person name="Kunze R."/>
            <person name="Devos D.P."/>
            <person name="Arumugam M."/>
            <person name="Bork P."/>
            <person name="Hurt E."/>
        </authorList>
    </citation>
    <scope>NUCLEOTIDE SEQUENCE [LARGE SCALE GENOMIC DNA]</scope>
    <source>
        <strain evidence="10">DSM 1495 / CBS 144.50 / IMI 039719</strain>
    </source>
</reference>
<dbReference type="Gene3D" id="1.20.1250.20">
    <property type="entry name" value="MFS general substrate transporter like domains"/>
    <property type="match status" value="2"/>
</dbReference>
<dbReference type="Pfam" id="PF07690">
    <property type="entry name" value="MFS_1"/>
    <property type="match status" value="1"/>
</dbReference>
<feature type="transmembrane region" description="Helical" evidence="7">
    <location>
        <begin position="430"/>
        <end position="448"/>
    </location>
</feature>
<keyword evidence="5 7" id="KW-0472">Membrane</keyword>
<feature type="domain" description="Major facilitator superfamily (MFS) profile" evidence="8">
    <location>
        <begin position="127"/>
        <end position="561"/>
    </location>
</feature>
<evidence type="ECO:0000313" key="9">
    <source>
        <dbReference type="EMBL" id="EGS21223.1"/>
    </source>
</evidence>
<dbReference type="InterPro" id="IPR036259">
    <property type="entry name" value="MFS_trans_sf"/>
</dbReference>
<proteinExistence type="predicted"/>
<keyword evidence="10" id="KW-1185">Reference proteome</keyword>
<evidence type="ECO:0000256" key="5">
    <source>
        <dbReference type="ARBA" id="ARBA00023136"/>
    </source>
</evidence>
<feature type="transmembrane region" description="Helical" evidence="7">
    <location>
        <begin position="255"/>
        <end position="275"/>
    </location>
</feature>
<feature type="region of interest" description="Disordered" evidence="6">
    <location>
        <begin position="1"/>
        <end position="106"/>
    </location>
</feature>
<feature type="transmembrane region" description="Helical" evidence="7">
    <location>
        <begin position="127"/>
        <end position="146"/>
    </location>
</feature>
<evidence type="ECO:0000256" key="6">
    <source>
        <dbReference type="SAM" id="MobiDB-lite"/>
    </source>
</evidence>
<feature type="compositionally biased region" description="Acidic residues" evidence="6">
    <location>
        <begin position="71"/>
        <end position="84"/>
    </location>
</feature>
<feature type="transmembrane region" description="Helical" evidence="7">
    <location>
        <begin position="195"/>
        <end position="215"/>
    </location>
</feature>
<keyword evidence="4 7" id="KW-1133">Transmembrane helix</keyword>
<dbReference type="InterPro" id="IPR011701">
    <property type="entry name" value="MFS"/>
</dbReference>
<feature type="transmembrane region" description="Helical" evidence="7">
    <location>
        <begin position="530"/>
        <end position="552"/>
    </location>
</feature>
<name>G0S449_CHATD</name>
<dbReference type="PANTHER" id="PTHR43791:SF27">
    <property type="entry name" value="TRANSPORTER, PUTATIVE (AFU_ORTHOLOGUE AFUA_2G15730)-RELATED"/>
    <property type="match status" value="1"/>
</dbReference>
<keyword evidence="3 7" id="KW-0812">Transmembrane</keyword>
<evidence type="ECO:0000256" key="7">
    <source>
        <dbReference type="SAM" id="Phobius"/>
    </source>
</evidence>
<dbReference type="PROSITE" id="PS50850">
    <property type="entry name" value="MFS"/>
    <property type="match status" value="1"/>
</dbReference>
<dbReference type="AlphaFoldDB" id="G0S449"/>
<organism evidence="10">
    <name type="scientific">Chaetomium thermophilum (strain DSM 1495 / CBS 144.50 / IMI 039719)</name>
    <name type="common">Thermochaetoides thermophila</name>
    <dbReference type="NCBI Taxonomy" id="759272"/>
    <lineage>
        <taxon>Eukaryota</taxon>
        <taxon>Fungi</taxon>
        <taxon>Dikarya</taxon>
        <taxon>Ascomycota</taxon>
        <taxon>Pezizomycotina</taxon>
        <taxon>Sordariomycetes</taxon>
        <taxon>Sordariomycetidae</taxon>
        <taxon>Sordariales</taxon>
        <taxon>Chaetomiaceae</taxon>
        <taxon>Thermochaetoides</taxon>
    </lineage>
</organism>
<dbReference type="RefSeq" id="XP_006693519.1">
    <property type="nucleotide sequence ID" value="XM_006693456.1"/>
</dbReference>
<feature type="transmembrane region" description="Helical" evidence="7">
    <location>
        <begin position="166"/>
        <end position="188"/>
    </location>
</feature>
<dbReference type="PANTHER" id="PTHR43791">
    <property type="entry name" value="PERMEASE-RELATED"/>
    <property type="match status" value="1"/>
</dbReference>
<dbReference type="InterPro" id="IPR020846">
    <property type="entry name" value="MFS_dom"/>
</dbReference>
<evidence type="ECO:0000313" key="10">
    <source>
        <dbReference type="Proteomes" id="UP000008066"/>
    </source>
</evidence>
<comment type="subcellular location">
    <subcellularLocation>
        <location evidence="1">Membrane</location>
        <topology evidence="1">Multi-pass membrane protein</topology>
    </subcellularLocation>
</comment>
<feature type="transmembrane region" description="Helical" evidence="7">
    <location>
        <begin position="287"/>
        <end position="309"/>
    </location>
</feature>
<gene>
    <name evidence="9" type="ORF">CTHT_0030700</name>
</gene>
<feature type="transmembrane region" description="Helical" evidence="7">
    <location>
        <begin position="503"/>
        <end position="524"/>
    </location>
</feature>
<feature type="transmembrane region" description="Helical" evidence="7">
    <location>
        <begin position="221"/>
        <end position="243"/>
    </location>
</feature>
<sequence>MRAKTGTTAQEDHNRPTSGSSYEGSGYSHVDDNDRLEPPTHPSTSTSASSPLLQDGEWTDGEQYTPQMISDVEDDEYKSDDDEEAGRVAARRLTPGRQPPAPRWRSPRKWFTQEEEQAVVRKFDRKLVVFVAGLYLLAFLDRSNIGNARIAGMDDDLQSSPPREDWYEWSLTAFYLAYIGFEWMAVLWRIIPAHVYVALIVFLWGLAASLQAVAVNYPMLIALRTLLGIGEAGFTGVPFYLSFFFKREELAFRTAIFVSAAPLATSFASSLAWLILKAAEHSPIAPWRLLFLVEGFPSVLAAALAWNIIPDFPQTASYLTQREKKIARHRLQLERPLSRPRYSSRSKSSSPIFDSLSALLDPAAWLTSLILFLVNLAYSSLPVFLPTILQAMGHSALTSQALAAPPYLVAFIAVLLTAHASDKVGARSPFLIAHALFSAAGYTILALSDTKLLGHIPPDSWIRYFAVYPAAIGFFSVVVLTVSWSVNNTTNHASSSGQRRGAAAFALLQAVGQCGPLLGTRLYPDRQAPYYTMGMAVCAVAMVGVAVLAGLGRWYLKRVNRRWDEEEESEQGEALSRRVVGRFRYML</sequence>
<dbReference type="Proteomes" id="UP000008066">
    <property type="component" value="Unassembled WGS sequence"/>
</dbReference>
<dbReference type="GeneID" id="18257108"/>
<dbReference type="SUPFAM" id="SSF103473">
    <property type="entry name" value="MFS general substrate transporter"/>
    <property type="match status" value="1"/>
</dbReference>
<dbReference type="OMA" id="TWTMDNR"/>
<dbReference type="HOGENOM" id="CLU_001265_0_1_1"/>